<dbReference type="OrthoDB" id="5918474at2"/>
<dbReference type="PATRIC" id="fig|80852.17.peg.4132"/>
<keyword evidence="3" id="KW-1185">Reference proteome</keyword>
<dbReference type="AlphaFoldDB" id="A0A090I886"/>
<keyword evidence="2" id="KW-0614">Plasmid</keyword>
<dbReference type="EMBL" id="LN554849">
    <property type="protein sequence ID" value="CED58020.1"/>
    <property type="molecule type" value="Genomic_DNA"/>
</dbReference>
<accession>A0A090I886</accession>
<dbReference type="Proteomes" id="UP000032427">
    <property type="component" value="Plasmid pAWOD150"/>
</dbReference>
<organism evidence="2 3">
    <name type="scientific">Aliivibrio wodanis</name>
    <dbReference type="NCBI Taxonomy" id="80852"/>
    <lineage>
        <taxon>Bacteria</taxon>
        <taxon>Pseudomonadati</taxon>
        <taxon>Pseudomonadota</taxon>
        <taxon>Gammaproteobacteria</taxon>
        <taxon>Vibrionales</taxon>
        <taxon>Vibrionaceae</taxon>
        <taxon>Aliivibrio</taxon>
    </lineage>
</organism>
<evidence type="ECO:0000313" key="2">
    <source>
        <dbReference type="EMBL" id="CED58020.1"/>
    </source>
</evidence>
<evidence type="ECO:0000256" key="1">
    <source>
        <dbReference type="SAM" id="MobiDB-lite"/>
    </source>
</evidence>
<dbReference type="HOGENOM" id="CLU_2327671_0_0_6"/>
<protein>
    <submittedName>
        <fullName evidence="2">Putative phage protein</fullName>
    </submittedName>
</protein>
<dbReference type="KEGG" id="awd:AWOD_p150_08"/>
<evidence type="ECO:0000313" key="3">
    <source>
        <dbReference type="Proteomes" id="UP000032427"/>
    </source>
</evidence>
<proteinExistence type="predicted"/>
<feature type="region of interest" description="Disordered" evidence="1">
    <location>
        <begin position="23"/>
        <end position="45"/>
    </location>
</feature>
<name>A0A090I886_9GAMM</name>
<reference evidence="3" key="1">
    <citation type="submission" date="2014-09" db="EMBL/GenBank/DDBJ databases">
        <authorList>
            <person name="Hjerde E."/>
        </authorList>
    </citation>
    <scope>NUCLEOTIDE SEQUENCE [LARGE SCALE GENOMIC DNA]</scope>
    <source>
        <strain evidence="3">06/09/139</strain>
        <plasmid evidence="3">pAWOD150</plasmid>
    </source>
</reference>
<dbReference type="GeneID" id="28543670"/>
<sequence length="98" mass="10564">MSKNPFGDIGAKKKAESFIDNAKVDGSKGDALDPKERRGSSFKDPKTKEVIKLNGKIVQVPMNAYEVGLLTQMADEAGLPLATFLRVTALQTAKANNQ</sequence>
<gene>
    <name evidence="2" type="ORF">AWOD_p150_08</name>
</gene>
<geneLocation type="plasmid" evidence="2 3">
    <name>pAWOD150</name>
</geneLocation>